<accession>A0A1Y6BHM9</accession>
<keyword evidence="2" id="KW-1185">Reference proteome</keyword>
<dbReference type="AlphaFoldDB" id="A0A1Y6BHM9"/>
<dbReference type="Gene3D" id="1.10.260.40">
    <property type="entry name" value="lambda repressor-like DNA-binding domains"/>
    <property type="match status" value="1"/>
</dbReference>
<dbReference type="EMBL" id="FXAG01000003">
    <property type="protein sequence ID" value="SMF03303.1"/>
    <property type="molecule type" value="Genomic_DNA"/>
</dbReference>
<dbReference type="CDD" id="cd00093">
    <property type="entry name" value="HTH_XRE"/>
    <property type="match status" value="1"/>
</dbReference>
<gene>
    <name evidence="1" type="ORF">SAMN02745746_00870</name>
</gene>
<dbReference type="Proteomes" id="UP000192920">
    <property type="component" value="Unassembled WGS sequence"/>
</dbReference>
<dbReference type="STRING" id="1123014.SAMN02745746_00870"/>
<dbReference type="InterPro" id="IPR001387">
    <property type="entry name" value="Cro/C1-type_HTH"/>
</dbReference>
<proteinExistence type="predicted"/>
<sequence length="97" mass="10676">MRLGLKQAEMAEAAGVGFSTYQTYEQTGRFPNADTLASLYLVGVDVQYVVTGKRSVDQLSDEQQTLLAQWGKLDERGRAVVTTVMQTYNEHDAGGEN</sequence>
<dbReference type="InterPro" id="IPR010982">
    <property type="entry name" value="Lambda_DNA-bd_dom_sf"/>
</dbReference>
<dbReference type="SUPFAM" id="SSF47413">
    <property type="entry name" value="lambda repressor-like DNA-binding domains"/>
    <property type="match status" value="1"/>
</dbReference>
<protein>
    <submittedName>
        <fullName evidence="1">Uncharacterized protein</fullName>
    </submittedName>
</protein>
<dbReference type="GO" id="GO:0003677">
    <property type="term" value="F:DNA binding"/>
    <property type="evidence" value="ECO:0007669"/>
    <property type="project" value="InterPro"/>
</dbReference>
<reference evidence="2" key="1">
    <citation type="submission" date="2017-04" db="EMBL/GenBank/DDBJ databases">
        <authorList>
            <person name="Varghese N."/>
            <person name="Submissions S."/>
        </authorList>
    </citation>
    <scope>NUCLEOTIDE SEQUENCE [LARGE SCALE GENOMIC DNA]</scope>
    <source>
        <strain evidence="2">DSM 22618</strain>
    </source>
</reference>
<evidence type="ECO:0000313" key="1">
    <source>
        <dbReference type="EMBL" id="SMF03303.1"/>
    </source>
</evidence>
<evidence type="ECO:0000313" key="2">
    <source>
        <dbReference type="Proteomes" id="UP000192920"/>
    </source>
</evidence>
<name>A0A1Y6BHM9_9NEIS</name>
<organism evidence="1 2">
    <name type="scientific">Pseudogulbenkiania subflava DSM 22618</name>
    <dbReference type="NCBI Taxonomy" id="1123014"/>
    <lineage>
        <taxon>Bacteria</taxon>
        <taxon>Pseudomonadati</taxon>
        <taxon>Pseudomonadota</taxon>
        <taxon>Betaproteobacteria</taxon>
        <taxon>Neisseriales</taxon>
        <taxon>Chromobacteriaceae</taxon>
        <taxon>Pseudogulbenkiania</taxon>
    </lineage>
</organism>